<protein>
    <submittedName>
        <fullName evidence="2">STE family protein kinase</fullName>
    </submittedName>
</protein>
<dbReference type="STRING" id="5722.A2F5J0"/>
<reference evidence="2" key="1">
    <citation type="submission" date="2006-10" db="EMBL/GenBank/DDBJ databases">
        <authorList>
            <person name="Amadeo P."/>
            <person name="Zhao Q."/>
            <person name="Wortman J."/>
            <person name="Fraser-Liggett C."/>
            <person name="Carlton J."/>
        </authorList>
    </citation>
    <scope>NUCLEOTIDE SEQUENCE</scope>
    <source>
        <strain evidence="2">G3</strain>
    </source>
</reference>
<evidence type="ECO:0000313" key="2">
    <source>
        <dbReference type="EMBL" id="EAX99816.1"/>
    </source>
</evidence>
<dbReference type="PROSITE" id="PS00108">
    <property type="entry name" value="PROTEIN_KINASE_ST"/>
    <property type="match status" value="1"/>
</dbReference>
<dbReference type="OrthoDB" id="2314769at2759"/>
<name>A2F5J0_TRIV3</name>
<dbReference type="VEuPathDB" id="TrichDB:TVAGG3_0511450"/>
<proteinExistence type="predicted"/>
<dbReference type="InterPro" id="IPR011009">
    <property type="entry name" value="Kinase-like_dom_sf"/>
</dbReference>
<dbReference type="Pfam" id="PF00069">
    <property type="entry name" value="Pkinase"/>
    <property type="match status" value="1"/>
</dbReference>
<sequence>MTEFFSDDDQKPQFNCSNNVDDSLKEELNQMITNDSIFSCGQYGKAFILRHRSFENKMCVKLIGFRKENPSHDDIEREFNIQIQFKHPNIVPIVNSLDLPNNGTNKDILGYVCFIMPYYPLKDLYYYLLDQPNHIIQIKEVQCIGKQILEALIYMNGVGYFHNDLKLENVLIKKENGFTVAALCDFGFTQLIRDDKDILYYDNGRGTLLYNAPEKHRGDNKYNYLADNWSFGIILYMMAYGKYPFYDPPDVYKSLQYHILITRSNIQYPDNPDNIDEFNNLKDLLEGLLKLNPNERITLEAARDHPFFKDVDVNPVTLTNPVDLDENGEIDAFEPEVIDFTYN</sequence>
<keyword evidence="2" id="KW-0418">Kinase</keyword>
<reference evidence="2" key="2">
    <citation type="journal article" date="2007" name="Science">
        <title>Draft genome sequence of the sexually transmitted pathogen Trichomonas vaginalis.</title>
        <authorList>
            <person name="Carlton J.M."/>
            <person name="Hirt R.P."/>
            <person name="Silva J.C."/>
            <person name="Delcher A.L."/>
            <person name="Schatz M."/>
            <person name="Zhao Q."/>
            <person name="Wortman J.R."/>
            <person name="Bidwell S.L."/>
            <person name="Alsmark U.C.M."/>
            <person name="Besteiro S."/>
            <person name="Sicheritz-Ponten T."/>
            <person name="Noel C.J."/>
            <person name="Dacks J.B."/>
            <person name="Foster P.G."/>
            <person name="Simillion C."/>
            <person name="Van de Peer Y."/>
            <person name="Miranda-Saavedra D."/>
            <person name="Barton G.J."/>
            <person name="Westrop G.D."/>
            <person name="Mueller S."/>
            <person name="Dessi D."/>
            <person name="Fiori P.L."/>
            <person name="Ren Q."/>
            <person name="Paulsen I."/>
            <person name="Zhang H."/>
            <person name="Bastida-Corcuera F.D."/>
            <person name="Simoes-Barbosa A."/>
            <person name="Brown M.T."/>
            <person name="Hayes R.D."/>
            <person name="Mukherjee M."/>
            <person name="Okumura C.Y."/>
            <person name="Schneider R."/>
            <person name="Smith A.J."/>
            <person name="Vanacova S."/>
            <person name="Villalvazo M."/>
            <person name="Haas B.J."/>
            <person name="Pertea M."/>
            <person name="Feldblyum T.V."/>
            <person name="Utterback T.R."/>
            <person name="Shu C.L."/>
            <person name="Osoegawa K."/>
            <person name="de Jong P.J."/>
            <person name="Hrdy I."/>
            <person name="Horvathova L."/>
            <person name="Zubacova Z."/>
            <person name="Dolezal P."/>
            <person name="Malik S.B."/>
            <person name="Logsdon J.M. Jr."/>
            <person name="Henze K."/>
            <person name="Gupta A."/>
            <person name="Wang C.C."/>
            <person name="Dunne R.L."/>
            <person name="Upcroft J.A."/>
            <person name="Upcroft P."/>
            <person name="White O."/>
            <person name="Salzberg S.L."/>
            <person name="Tang P."/>
            <person name="Chiu C.-H."/>
            <person name="Lee Y.-S."/>
            <person name="Embley T.M."/>
            <person name="Coombs G.H."/>
            <person name="Mottram J.C."/>
            <person name="Tachezy J."/>
            <person name="Fraser-Liggett C.M."/>
            <person name="Johnson P.J."/>
        </authorList>
    </citation>
    <scope>NUCLEOTIDE SEQUENCE [LARGE SCALE GENOMIC DNA]</scope>
    <source>
        <strain evidence="2">G3</strain>
    </source>
</reference>
<organism evidence="2 3">
    <name type="scientific">Trichomonas vaginalis (strain ATCC PRA-98 / G3)</name>
    <dbReference type="NCBI Taxonomy" id="412133"/>
    <lineage>
        <taxon>Eukaryota</taxon>
        <taxon>Metamonada</taxon>
        <taxon>Parabasalia</taxon>
        <taxon>Trichomonadida</taxon>
        <taxon>Trichomonadidae</taxon>
        <taxon>Trichomonas</taxon>
    </lineage>
</organism>
<dbReference type="GO" id="GO:0005737">
    <property type="term" value="C:cytoplasm"/>
    <property type="evidence" value="ECO:0000318"/>
    <property type="project" value="GO_Central"/>
</dbReference>
<dbReference type="InterPro" id="IPR000719">
    <property type="entry name" value="Prot_kinase_dom"/>
</dbReference>
<dbReference type="InterPro" id="IPR045269">
    <property type="entry name" value="Atg1-like"/>
</dbReference>
<dbReference type="SMR" id="A2F5J0"/>
<dbReference type="InterPro" id="IPR008271">
    <property type="entry name" value="Ser/Thr_kinase_AS"/>
</dbReference>
<dbReference type="KEGG" id="tva:4757635"/>
<dbReference type="PROSITE" id="PS50011">
    <property type="entry name" value="PROTEIN_KINASE_DOM"/>
    <property type="match status" value="1"/>
</dbReference>
<dbReference type="Gene3D" id="1.10.510.10">
    <property type="entry name" value="Transferase(Phosphotransferase) domain 1"/>
    <property type="match status" value="1"/>
</dbReference>
<dbReference type="InParanoid" id="A2F5J0"/>
<dbReference type="GO" id="GO:0010506">
    <property type="term" value="P:regulation of autophagy"/>
    <property type="evidence" value="ECO:0007669"/>
    <property type="project" value="InterPro"/>
</dbReference>
<dbReference type="RefSeq" id="XP_001312746.1">
    <property type="nucleotide sequence ID" value="XM_001312745.1"/>
</dbReference>
<dbReference type="PANTHER" id="PTHR24348">
    <property type="entry name" value="SERINE/THREONINE-PROTEIN KINASE UNC-51-RELATED"/>
    <property type="match status" value="1"/>
</dbReference>
<dbReference type="PANTHER" id="PTHR24348:SF68">
    <property type="entry name" value="SERINE_THREONINE-PROTEIN KINASE ATG1C"/>
    <property type="match status" value="1"/>
</dbReference>
<feature type="domain" description="Protein kinase" evidence="1">
    <location>
        <begin position="32"/>
        <end position="308"/>
    </location>
</feature>
<dbReference type="eggNOG" id="KOG0597">
    <property type="taxonomic scope" value="Eukaryota"/>
</dbReference>
<dbReference type="VEuPathDB" id="TrichDB:TVAG_087980"/>
<dbReference type="GO" id="GO:0004674">
    <property type="term" value="F:protein serine/threonine kinase activity"/>
    <property type="evidence" value="ECO:0000318"/>
    <property type="project" value="GO_Central"/>
</dbReference>
<dbReference type="AlphaFoldDB" id="A2F5J0"/>
<keyword evidence="2" id="KW-0808">Transferase</keyword>
<dbReference type="EMBL" id="DS113624">
    <property type="protein sequence ID" value="EAX99816.1"/>
    <property type="molecule type" value="Genomic_DNA"/>
</dbReference>
<accession>A2F5J0</accession>
<evidence type="ECO:0000259" key="1">
    <source>
        <dbReference type="PROSITE" id="PS50011"/>
    </source>
</evidence>
<gene>
    <name evidence="2" type="ORF">TVAG_087980</name>
</gene>
<evidence type="ECO:0000313" key="3">
    <source>
        <dbReference type="Proteomes" id="UP000001542"/>
    </source>
</evidence>
<dbReference type="GO" id="GO:0005524">
    <property type="term" value="F:ATP binding"/>
    <property type="evidence" value="ECO:0007669"/>
    <property type="project" value="InterPro"/>
</dbReference>
<dbReference type="SUPFAM" id="SSF56112">
    <property type="entry name" value="Protein kinase-like (PK-like)"/>
    <property type="match status" value="1"/>
</dbReference>
<dbReference type="CDD" id="cd00180">
    <property type="entry name" value="PKc"/>
    <property type="match status" value="1"/>
</dbReference>
<keyword evidence="3" id="KW-1185">Reference proteome</keyword>
<dbReference type="Proteomes" id="UP000001542">
    <property type="component" value="Unassembled WGS sequence"/>
</dbReference>
<dbReference type="SMART" id="SM00220">
    <property type="entry name" value="S_TKc"/>
    <property type="match status" value="1"/>
</dbReference>